<dbReference type="OrthoDB" id="2319592at2759"/>
<comment type="caution">
    <text evidence="2">The sequence shown here is derived from an EMBL/GenBank/DDBJ whole genome shotgun (WGS) entry which is preliminary data.</text>
</comment>
<sequence length="553" mass="63466">MPEIKGDTLENKRRGFFKFISYRIFKEVLTETETIDKISELEIPYYVLIDEFQYIFTDNELLNVTKDFFQNISSSKVRYVTVGTFILVDLLNDDGELISPFNKASFKLMNLFDRRENGLTAEIIKESCGHPASFMILLKLYHDLRPTVNKWGIKLQERLTEYMNGTHIKIKHEINRMDDDEKQYLRGLVEYMADHWYMDLSDLTALDDTVKKLLNFGILNIMDTNSVEDDISCDPVDLLMLGLSYIEPTIVADNRVLNKEGVGERIMQASLFCIFNDLLPRPKMCLLEVIKHPNLTSRTPKERIKAGSSYANHYGMDITLSTSIQATSSKKKLPDVKMSALLPNKPDFWPDDRAIPLDLVTVIESELALHREENARLMAKITGLEFKKAELIERVAKLEEKQLENVVIKNLLHASCEKYNHINKQGLKCGAGISAISNVISEKFVLNSPAIPEDPMEGIEDSAIPRNQLLCTKCLEEITADFPKRYCLFILQTRRFENHPEKRSNDSTEKSSSKKAKKKWWEDHVRKLIEELISETSQDPEIAKEGDPPFGIG</sequence>
<proteinExistence type="predicted"/>
<reference evidence="2" key="1">
    <citation type="submission" date="2019-10" db="EMBL/GenBank/DDBJ databases">
        <title>Conservation and host-specific expression of non-tandemly repeated heterogenous ribosome RNA gene in arbuscular mycorrhizal fungi.</title>
        <authorList>
            <person name="Maeda T."/>
            <person name="Kobayashi Y."/>
            <person name="Nakagawa T."/>
            <person name="Ezawa T."/>
            <person name="Yamaguchi K."/>
            <person name="Bino T."/>
            <person name="Nishimoto Y."/>
            <person name="Shigenobu S."/>
            <person name="Kawaguchi M."/>
        </authorList>
    </citation>
    <scope>NUCLEOTIDE SEQUENCE</scope>
    <source>
        <strain evidence="2">HR1</strain>
    </source>
</reference>
<organism evidence="2 3">
    <name type="scientific">Rhizophagus clarus</name>
    <dbReference type="NCBI Taxonomy" id="94130"/>
    <lineage>
        <taxon>Eukaryota</taxon>
        <taxon>Fungi</taxon>
        <taxon>Fungi incertae sedis</taxon>
        <taxon>Mucoromycota</taxon>
        <taxon>Glomeromycotina</taxon>
        <taxon>Glomeromycetes</taxon>
        <taxon>Glomerales</taxon>
        <taxon>Glomeraceae</taxon>
        <taxon>Rhizophagus</taxon>
    </lineage>
</organism>
<feature type="region of interest" description="Disordered" evidence="1">
    <location>
        <begin position="532"/>
        <end position="553"/>
    </location>
</feature>
<evidence type="ECO:0000313" key="2">
    <source>
        <dbReference type="EMBL" id="GES94249.1"/>
    </source>
</evidence>
<dbReference type="Proteomes" id="UP000615446">
    <property type="component" value="Unassembled WGS sequence"/>
</dbReference>
<evidence type="ECO:0000256" key="1">
    <source>
        <dbReference type="SAM" id="MobiDB-lite"/>
    </source>
</evidence>
<name>A0A8H3QYR9_9GLOM</name>
<evidence type="ECO:0000313" key="3">
    <source>
        <dbReference type="Proteomes" id="UP000615446"/>
    </source>
</evidence>
<feature type="compositionally biased region" description="Basic and acidic residues" evidence="1">
    <location>
        <begin position="499"/>
        <end position="512"/>
    </location>
</feature>
<accession>A0A8H3QYR9</accession>
<dbReference type="EMBL" id="BLAL01000232">
    <property type="protein sequence ID" value="GES94249.1"/>
    <property type="molecule type" value="Genomic_DNA"/>
</dbReference>
<feature type="region of interest" description="Disordered" evidence="1">
    <location>
        <begin position="499"/>
        <end position="520"/>
    </location>
</feature>
<dbReference type="AlphaFoldDB" id="A0A8H3QYR9"/>
<gene>
    <name evidence="2" type="ORF">RCL2_002099100</name>
</gene>
<protein>
    <submittedName>
        <fullName evidence="2">Uncharacterized protein</fullName>
    </submittedName>
</protein>